<evidence type="ECO:0000256" key="11">
    <source>
        <dbReference type="ARBA" id="ARBA00022989"/>
    </source>
</evidence>
<keyword evidence="12 13" id="KW-0472">Membrane</keyword>
<keyword evidence="11 13" id="KW-1133">Transmembrane helix</keyword>
<evidence type="ECO:0000256" key="10">
    <source>
        <dbReference type="ARBA" id="ARBA00022840"/>
    </source>
</evidence>
<protein>
    <recommendedName>
        <fullName evidence="3">histidine kinase</fullName>
        <ecNumber evidence="3">2.7.13.3</ecNumber>
    </recommendedName>
</protein>
<dbReference type="SMART" id="SM00911">
    <property type="entry name" value="HWE_HK"/>
    <property type="match status" value="1"/>
</dbReference>
<dbReference type="OrthoDB" id="341208at2"/>
<dbReference type="RefSeq" id="WP_132283830.1">
    <property type="nucleotide sequence ID" value="NZ_SKBM01000001.1"/>
</dbReference>
<keyword evidence="5" id="KW-0597">Phosphoprotein</keyword>
<dbReference type="AlphaFoldDB" id="A0A4V2WM80"/>
<dbReference type="EMBL" id="SKBM01000001">
    <property type="protein sequence ID" value="TCZ66830.1"/>
    <property type="molecule type" value="Genomic_DNA"/>
</dbReference>
<evidence type="ECO:0000259" key="14">
    <source>
        <dbReference type="PROSITE" id="PS50885"/>
    </source>
</evidence>
<dbReference type="InterPro" id="IPR011102">
    <property type="entry name" value="Sig_transdc_His_kinase_HWE"/>
</dbReference>
<proteinExistence type="predicted"/>
<evidence type="ECO:0000256" key="2">
    <source>
        <dbReference type="ARBA" id="ARBA00004651"/>
    </source>
</evidence>
<accession>A0A4V2WM80</accession>
<dbReference type="NCBIfam" id="TIGR00229">
    <property type="entry name" value="sensory_box"/>
    <property type="match status" value="1"/>
</dbReference>
<sequence>MSLLARLLALVLLATLPALGLQVWREVETNRERRASVAEAARTLALRAAIEQERLIDGARQLLGAMVSLRSVRTRDIETCTDSLRRIRAEFPAYAAISAAGVPDGVVFCSSNNPGNTVSDRAWFRDALAQGGFILGEQVTSRETGRRVMHFARPALDEDGRISAVLNAALDLDQMMQTLAQGPLPPGATLLVADRNGVVLASLPDRQLVGAPLPPALAPLLARRRADVAEIEWAGARRITAYEPAGASPAYGLLVVVGLDRESALAEAEHRARVALLGTILAALVALGIALWFAVRFIRRPITQLAAAAARWQAGDLSARAGLSDRSELGRLAAAFDAMAAAVEAREAELRRGMARSEAEQARFRALFAAAPMATALVDPVTLELVAFNDLACSLLGYSRVALSGLRLTAIDADHDEAALCALGRDVSPGPRTFETRHRLSSGAIRDVLVSCERVQVDGRWLIYAAWLDVTEQRQAETRERLLLREVDHRARNALAVVRALLQLSPRDLAPQDFARTLDGRIAAMARAHALLAADRWQGASLEQLVTEELAAFAGPQGGNRVRLEGPSIRLSAEIAQPLSLVLHELATNAAKHGALSCEAGTLRLDWRLDGEGCLCLGWTECGGPPVAGPPERQGFGSRLVERVTRAQLRGEVRFTWAPEGLALSLVLPLKPKPRALPAEAAPAGCAAR</sequence>
<dbReference type="Pfam" id="PF02743">
    <property type="entry name" value="dCache_1"/>
    <property type="match status" value="1"/>
</dbReference>
<keyword evidence="7 13" id="KW-0812">Transmembrane</keyword>
<evidence type="ECO:0000256" key="6">
    <source>
        <dbReference type="ARBA" id="ARBA00022679"/>
    </source>
</evidence>
<dbReference type="GO" id="GO:0005886">
    <property type="term" value="C:plasma membrane"/>
    <property type="evidence" value="ECO:0007669"/>
    <property type="project" value="UniProtKB-SubCell"/>
</dbReference>
<evidence type="ECO:0000256" key="5">
    <source>
        <dbReference type="ARBA" id="ARBA00022553"/>
    </source>
</evidence>
<dbReference type="Proteomes" id="UP000295023">
    <property type="component" value="Unassembled WGS sequence"/>
</dbReference>
<dbReference type="InterPro" id="IPR033479">
    <property type="entry name" value="dCache_1"/>
</dbReference>
<evidence type="ECO:0000313" key="15">
    <source>
        <dbReference type="EMBL" id="TCZ66830.1"/>
    </source>
</evidence>
<dbReference type="PANTHER" id="PTHR41523">
    <property type="entry name" value="TWO-COMPONENT SYSTEM SENSOR PROTEIN"/>
    <property type="match status" value="1"/>
</dbReference>
<keyword evidence="9" id="KW-0418">Kinase</keyword>
<keyword evidence="16" id="KW-1185">Reference proteome</keyword>
<dbReference type="Gene3D" id="3.30.450.20">
    <property type="entry name" value="PAS domain"/>
    <property type="match status" value="2"/>
</dbReference>
<keyword evidence="10" id="KW-0067">ATP-binding</keyword>
<dbReference type="Pfam" id="PF13188">
    <property type="entry name" value="PAS_8"/>
    <property type="match status" value="1"/>
</dbReference>
<dbReference type="PROSITE" id="PS50885">
    <property type="entry name" value="HAMP"/>
    <property type="match status" value="1"/>
</dbReference>
<evidence type="ECO:0000256" key="13">
    <source>
        <dbReference type="SAM" id="Phobius"/>
    </source>
</evidence>
<dbReference type="GO" id="GO:0004673">
    <property type="term" value="F:protein histidine kinase activity"/>
    <property type="evidence" value="ECO:0007669"/>
    <property type="project" value="UniProtKB-EC"/>
</dbReference>
<dbReference type="GO" id="GO:0007165">
    <property type="term" value="P:signal transduction"/>
    <property type="evidence" value="ECO:0007669"/>
    <property type="project" value="InterPro"/>
</dbReference>
<name>A0A4V2WM80_9PROT</name>
<dbReference type="CDD" id="cd12914">
    <property type="entry name" value="PDC1_DGC_like"/>
    <property type="match status" value="1"/>
</dbReference>
<dbReference type="InterPro" id="IPR035965">
    <property type="entry name" value="PAS-like_dom_sf"/>
</dbReference>
<dbReference type="SUPFAM" id="SSF158472">
    <property type="entry name" value="HAMP domain-like"/>
    <property type="match status" value="1"/>
</dbReference>
<dbReference type="SUPFAM" id="SSF55785">
    <property type="entry name" value="PYP-like sensor domain (PAS domain)"/>
    <property type="match status" value="1"/>
</dbReference>
<dbReference type="SMART" id="SM00304">
    <property type="entry name" value="HAMP"/>
    <property type="match status" value="1"/>
</dbReference>
<dbReference type="EC" id="2.7.13.3" evidence="3"/>
<dbReference type="PANTHER" id="PTHR41523:SF8">
    <property type="entry name" value="ETHYLENE RESPONSE SENSOR PROTEIN"/>
    <property type="match status" value="1"/>
</dbReference>
<comment type="caution">
    <text evidence="15">The sequence shown here is derived from an EMBL/GenBank/DDBJ whole genome shotgun (WGS) entry which is preliminary data.</text>
</comment>
<comment type="subcellular location">
    <subcellularLocation>
        <location evidence="2">Cell membrane</location>
        <topology evidence="2">Multi-pass membrane protein</topology>
    </subcellularLocation>
</comment>
<dbReference type="Pfam" id="PF00672">
    <property type="entry name" value="HAMP"/>
    <property type="match status" value="1"/>
</dbReference>
<dbReference type="InterPro" id="IPR036890">
    <property type="entry name" value="HATPase_C_sf"/>
</dbReference>
<evidence type="ECO:0000313" key="16">
    <source>
        <dbReference type="Proteomes" id="UP000295023"/>
    </source>
</evidence>
<keyword evidence="6" id="KW-0808">Transferase</keyword>
<feature type="domain" description="HAMP" evidence="14">
    <location>
        <begin position="296"/>
        <end position="348"/>
    </location>
</feature>
<comment type="catalytic activity">
    <reaction evidence="1">
        <text>ATP + protein L-histidine = ADP + protein N-phospho-L-histidine.</text>
        <dbReference type="EC" id="2.7.13.3"/>
    </reaction>
</comment>
<gene>
    <name evidence="15" type="ORF">EXY23_01620</name>
</gene>
<keyword evidence="4" id="KW-1003">Cell membrane</keyword>
<dbReference type="InterPro" id="IPR000014">
    <property type="entry name" value="PAS"/>
</dbReference>
<dbReference type="GO" id="GO:0005524">
    <property type="term" value="F:ATP binding"/>
    <property type="evidence" value="ECO:0007669"/>
    <property type="project" value="UniProtKB-KW"/>
</dbReference>
<evidence type="ECO:0000256" key="1">
    <source>
        <dbReference type="ARBA" id="ARBA00000085"/>
    </source>
</evidence>
<dbReference type="Gene3D" id="3.30.565.10">
    <property type="entry name" value="Histidine kinase-like ATPase, C-terminal domain"/>
    <property type="match status" value="1"/>
</dbReference>
<evidence type="ECO:0000256" key="9">
    <source>
        <dbReference type="ARBA" id="ARBA00022777"/>
    </source>
</evidence>
<feature type="transmembrane region" description="Helical" evidence="13">
    <location>
        <begin position="274"/>
        <end position="295"/>
    </location>
</feature>
<organism evidence="15 16">
    <name type="scientific">Roseicella aquatilis</name>
    <dbReference type="NCBI Taxonomy" id="2527868"/>
    <lineage>
        <taxon>Bacteria</taxon>
        <taxon>Pseudomonadati</taxon>
        <taxon>Pseudomonadota</taxon>
        <taxon>Alphaproteobacteria</taxon>
        <taxon>Acetobacterales</taxon>
        <taxon>Roseomonadaceae</taxon>
        <taxon>Roseicella</taxon>
    </lineage>
</organism>
<evidence type="ECO:0000256" key="7">
    <source>
        <dbReference type="ARBA" id="ARBA00022692"/>
    </source>
</evidence>
<dbReference type="InterPro" id="IPR003660">
    <property type="entry name" value="HAMP_dom"/>
</dbReference>
<evidence type="ECO:0000256" key="3">
    <source>
        <dbReference type="ARBA" id="ARBA00012438"/>
    </source>
</evidence>
<evidence type="ECO:0000256" key="8">
    <source>
        <dbReference type="ARBA" id="ARBA00022741"/>
    </source>
</evidence>
<keyword evidence="8" id="KW-0547">Nucleotide-binding</keyword>
<evidence type="ECO:0000256" key="4">
    <source>
        <dbReference type="ARBA" id="ARBA00022475"/>
    </source>
</evidence>
<evidence type="ECO:0000256" key="12">
    <source>
        <dbReference type="ARBA" id="ARBA00023136"/>
    </source>
</evidence>
<dbReference type="Pfam" id="PF07536">
    <property type="entry name" value="HWE_HK"/>
    <property type="match status" value="1"/>
</dbReference>
<dbReference type="Gene3D" id="6.10.340.10">
    <property type="match status" value="1"/>
</dbReference>
<reference evidence="15 16" key="1">
    <citation type="submission" date="2019-03" db="EMBL/GenBank/DDBJ databases">
        <title>Paracraurococcus aquatilis NE82 genome sequence.</title>
        <authorList>
            <person name="Zhao Y."/>
            <person name="Du Z."/>
        </authorList>
    </citation>
    <scope>NUCLEOTIDE SEQUENCE [LARGE SCALE GENOMIC DNA]</scope>
    <source>
        <strain evidence="15 16">NE82</strain>
    </source>
</reference>